<protein>
    <submittedName>
        <fullName evidence="3">Uncharacterized protein</fullName>
    </submittedName>
</protein>
<gene>
    <name evidence="3" type="ORF">U1T56_03345</name>
</gene>
<sequence length="144" mass="15390">MSMISGWVKRTMVAATAAMVLGAALPATAAVQRTVLTFKQFQKLTGVSPVRIKNGKVQYAQWGNRPTIANNGFTIYFTKTGKVVIRVNTAILKKPTTVASQFYLPGQKKPIQISFNAKPGKKPGAPSSVDMGGFPKDPPPVSPS</sequence>
<feature type="signal peptide" evidence="2">
    <location>
        <begin position="1"/>
        <end position="29"/>
    </location>
</feature>
<evidence type="ECO:0000313" key="4">
    <source>
        <dbReference type="Proteomes" id="UP001375743"/>
    </source>
</evidence>
<dbReference type="RefSeq" id="WP_418158022.1">
    <property type="nucleotide sequence ID" value="NZ_JBBLZC010000002.1"/>
</dbReference>
<comment type="caution">
    <text evidence="3">The sequence shown here is derived from an EMBL/GenBank/DDBJ whole genome shotgun (WGS) entry which is preliminary data.</text>
</comment>
<feature type="chain" id="PRO_5046906703" evidence="2">
    <location>
        <begin position="30"/>
        <end position="144"/>
    </location>
</feature>
<reference evidence="3 4" key="1">
    <citation type="submission" date="2024-01" db="EMBL/GenBank/DDBJ databases">
        <title>Multi-omics insights into the function and evolution of sodium benzoate biodegradation pathways in Benzoatithermus flavus gen. nov., sp. nov. from hot spring.</title>
        <authorList>
            <person name="Hu C.-J."/>
            <person name="Li W.-J."/>
        </authorList>
    </citation>
    <scope>NUCLEOTIDE SEQUENCE [LARGE SCALE GENOMIC DNA]</scope>
    <source>
        <strain evidence="3 4">SYSU G07066</strain>
    </source>
</reference>
<feature type="region of interest" description="Disordered" evidence="1">
    <location>
        <begin position="114"/>
        <end position="144"/>
    </location>
</feature>
<name>A0ABU8XMK8_9PROT</name>
<proteinExistence type="predicted"/>
<accession>A0ABU8XMK8</accession>
<dbReference type="Proteomes" id="UP001375743">
    <property type="component" value="Unassembled WGS sequence"/>
</dbReference>
<evidence type="ECO:0000256" key="2">
    <source>
        <dbReference type="SAM" id="SignalP"/>
    </source>
</evidence>
<dbReference type="EMBL" id="JBBLZC010000002">
    <property type="protein sequence ID" value="MEK0082174.1"/>
    <property type="molecule type" value="Genomic_DNA"/>
</dbReference>
<organism evidence="3 4">
    <name type="scientific">Benzoatithermus flavus</name>
    <dbReference type="NCBI Taxonomy" id="3108223"/>
    <lineage>
        <taxon>Bacteria</taxon>
        <taxon>Pseudomonadati</taxon>
        <taxon>Pseudomonadota</taxon>
        <taxon>Alphaproteobacteria</taxon>
        <taxon>Geminicoccales</taxon>
        <taxon>Geminicoccaceae</taxon>
        <taxon>Benzoatithermus</taxon>
    </lineage>
</organism>
<keyword evidence="2" id="KW-0732">Signal</keyword>
<evidence type="ECO:0000256" key="1">
    <source>
        <dbReference type="SAM" id="MobiDB-lite"/>
    </source>
</evidence>
<evidence type="ECO:0000313" key="3">
    <source>
        <dbReference type="EMBL" id="MEK0082174.1"/>
    </source>
</evidence>
<keyword evidence="4" id="KW-1185">Reference proteome</keyword>